<dbReference type="EMBL" id="JBEPNJ010000008">
    <property type="protein sequence ID" value="MET3772742.1"/>
    <property type="molecule type" value="Genomic_DNA"/>
</dbReference>
<reference evidence="1" key="1">
    <citation type="submission" date="2024-06" db="EMBL/GenBank/DDBJ databases">
        <title>Genomic Encyclopedia of Type Strains, Phase IV (KMG-IV): sequencing the most valuable type-strain genomes for metagenomic binning, comparative biology and taxonomic classification.</title>
        <authorList>
            <person name="Goeker M."/>
        </authorList>
    </citation>
    <scope>NUCLEOTIDE SEQUENCE</scope>
    <source>
        <strain evidence="1">SJCon</strain>
    </source>
</reference>
<dbReference type="Proteomes" id="UP001549207">
    <property type="component" value="Unassembled WGS sequence"/>
</dbReference>
<proteinExistence type="predicted"/>
<gene>
    <name evidence="1" type="ORF">ABIC98_002397</name>
</gene>
<sequence>MIDFPGVLAAAALLTTLITLEVRHTGQDPGQSAGPRHANRTVSRTVIAAVWTVFLLLFVPRVWELIT</sequence>
<evidence type="ECO:0000313" key="2">
    <source>
        <dbReference type="Proteomes" id="UP001549207"/>
    </source>
</evidence>
<organism evidence="1 2">
    <name type="scientific">Arthrobacter nitrophenolicus</name>
    <dbReference type="NCBI Taxonomy" id="683150"/>
    <lineage>
        <taxon>Bacteria</taxon>
        <taxon>Bacillati</taxon>
        <taxon>Actinomycetota</taxon>
        <taxon>Actinomycetes</taxon>
        <taxon>Micrococcales</taxon>
        <taxon>Micrococcaceae</taxon>
        <taxon>Arthrobacter</taxon>
    </lineage>
</organism>
<evidence type="ECO:0000313" key="1">
    <source>
        <dbReference type="EMBL" id="MET3772742.1"/>
    </source>
</evidence>
<keyword evidence="2" id="KW-1185">Reference proteome</keyword>
<name>A0ACC6TG53_9MICC</name>
<accession>A0ACC6TG53</accession>
<comment type="caution">
    <text evidence="1">The sequence shown here is derived from an EMBL/GenBank/DDBJ whole genome shotgun (WGS) entry which is preliminary data.</text>
</comment>
<protein>
    <submittedName>
        <fullName evidence="1">Uncharacterized protein</fullName>
    </submittedName>
</protein>